<accession>A0A1I2PY33</accession>
<reference evidence="1 2" key="1">
    <citation type="submission" date="2016-10" db="EMBL/GenBank/DDBJ databases">
        <authorList>
            <person name="de Groot N.N."/>
        </authorList>
    </citation>
    <scope>NUCLEOTIDE SEQUENCE [LARGE SCALE GENOMIC DNA]</scope>
    <source>
        <strain>J11</strain>
        <strain evidence="2">PG 39</strain>
    </source>
</reference>
<dbReference type="STRING" id="185761.SAMN05660282_00263"/>
<dbReference type="Proteomes" id="UP000199065">
    <property type="component" value="Unassembled WGS sequence"/>
</dbReference>
<dbReference type="OrthoDB" id="3267840at2"/>
<dbReference type="AlphaFoldDB" id="A0A1I2PY33"/>
<evidence type="ECO:0000313" key="2">
    <source>
        <dbReference type="Proteomes" id="UP000199065"/>
    </source>
</evidence>
<organism evidence="1 2">
    <name type="scientific">Corynebacterium spheniscorum</name>
    <dbReference type="NCBI Taxonomy" id="185761"/>
    <lineage>
        <taxon>Bacteria</taxon>
        <taxon>Bacillati</taxon>
        <taxon>Actinomycetota</taxon>
        <taxon>Actinomycetes</taxon>
        <taxon>Mycobacteriales</taxon>
        <taxon>Corynebacteriaceae</taxon>
        <taxon>Corynebacterium</taxon>
    </lineage>
</organism>
<name>A0A1I2PY33_9CORY</name>
<dbReference type="EMBL" id="FOPJ01000001">
    <property type="protein sequence ID" value="SFG20303.1"/>
    <property type="molecule type" value="Genomic_DNA"/>
</dbReference>
<keyword evidence="2" id="KW-1185">Reference proteome</keyword>
<proteinExistence type="predicted"/>
<dbReference type="RefSeq" id="WP_092283612.1">
    <property type="nucleotide sequence ID" value="NZ_FOPJ01000001.1"/>
</dbReference>
<sequence>MSTPQHPDELAEIYALLLELLDERQPEPRCAELRARIEQYPELYHQLCCEEQIRELLHRCCCQPAPVTLRQKITMSIRVTREY</sequence>
<protein>
    <submittedName>
        <fullName evidence="1">Anti-sigma factor, TIGR02949 family</fullName>
    </submittedName>
</protein>
<evidence type="ECO:0000313" key="1">
    <source>
        <dbReference type="EMBL" id="SFG20303.1"/>
    </source>
</evidence>
<gene>
    <name evidence="1" type="ORF">SAMN05660282_00263</name>
</gene>